<dbReference type="InterPro" id="IPR037480">
    <property type="entry name" value="YihR-like"/>
</dbReference>
<dbReference type="GO" id="GO:0004034">
    <property type="term" value="F:aldose 1-epimerase activity"/>
    <property type="evidence" value="ECO:0007669"/>
    <property type="project" value="TreeGrafter"/>
</dbReference>
<dbReference type="Proteomes" id="UP000237846">
    <property type="component" value="Unassembled WGS sequence"/>
</dbReference>
<dbReference type="Gene3D" id="2.70.98.10">
    <property type="match status" value="1"/>
</dbReference>
<protein>
    <submittedName>
        <fullName evidence="1">Aldose 1-epimerase</fullName>
    </submittedName>
</protein>
<dbReference type="GO" id="GO:0006006">
    <property type="term" value="P:glucose metabolic process"/>
    <property type="evidence" value="ECO:0007669"/>
    <property type="project" value="TreeGrafter"/>
</dbReference>
<organism evidence="1 2">
    <name type="scientific">Allonocardiopsis opalescens</name>
    <dbReference type="NCBI Taxonomy" id="1144618"/>
    <lineage>
        <taxon>Bacteria</taxon>
        <taxon>Bacillati</taxon>
        <taxon>Actinomycetota</taxon>
        <taxon>Actinomycetes</taxon>
        <taxon>Streptosporangiales</taxon>
        <taxon>Allonocardiopsis</taxon>
    </lineage>
</organism>
<dbReference type="PANTHER" id="PTHR10091">
    <property type="entry name" value="ALDOSE-1-EPIMERASE"/>
    <property type="match status" value="1"/>
</dbReference>
<sequence length="306" mass="33469">MTSPAANPATEYTITSGPYLATVDATGAGLRLLRHDGRDLVLDYPAGARPPQCRGQLLAPWPNRVDRGRYTFGGAEHRLVVNEPERDNAIHGLSRWAVWTPVEVTDRHLRLGHRLSGETGYPFDLDLSVCYELDASGGLTVRLTAMNCGSAPAPYGSGAHPYLTLGRPITECRLTVTAASWQPVDERLIPREPPRPVEGTRYDFRSPAPVTGELIDNAYTDLERDAEGRAWVLLSDAEDEVGLWMDDTQPWLQIFTGVDPGPDGARTGVAAEPMSCPPNALATGRQLIVLDPGQEVTHTWGITRRR</sequence>
<gene>
    <name evidence="1" type="ORF">CLV72_10430</name>
</gene>
<dbReference type="RefSeq" id="WP_106245581.1">
    <property type="nucleotide sequence ID" value="NZ_PVZC01000004.1"/>
</dbReference>
<dbReference type="GO" id="GO:0033499">
    <property type="term" value="P:galactose catabolic process via UDP-galactose, Leloir pathway"/>
    <property type="evidence" value="ECO:0007669"/>
    <property type="project" value="TreeGrafter"/>
</dbReference>
<reference evidence="1 2" key="1">
    <citation type="submission" date="2018-03" db="EMBL/GenBank/DDBJ databases">
        <title>Genomic Encyclopedia of Archaeal and Bacterial Type Strains, Phase II (KMG-II): from individual species to whole genera.</title>
        <authorList>
            <person name="Goeker M."/>
        </authorList>
    </citation>
    <scope>NUCLEOTIDE SEQUENCE [LARGE SCALE GENOMIC DNA]</scope>
    <source>
        <strain evidence="1 2">DSM 45601</strain>
    </source>
</reference>
<dbReference type="InterPro" id="IPR014718">
    <property type="entry name" value="GH-type_carb-bd"/>
</dbReference>
<dbReference type="InterPro" id="IPR011013">
    <property type="entry name" value="Gal_mutarotase_sf_dom"/>
</dbReference>
<comment type="caution">
    <text evidence="1">The sequence shown here is derived from an EMBL/GenBank/DDBJ whole genome shotgun (WGS) entry which is preliminary data.</text>
</comment>
<name>A0A2T0Q3Y0_9ACTN</name>
<accession>A0A2T0Q3Y0</accession>
<dbReference type="CDD" id="cd09022">
    <property type="entry name" value="Aldose_epim_Ec_YihR"/>
    <property type="match status" value="1"/>
</dbReference>
<dbReference type="EMBL" id="PVZC01000004">
    <property type="protein sequence ID" value="PRX98453.1"/>
    <property type="molecule type" value="Genomic_DNA"/>
</dbReference>
<evidence type="ECO:0000313" key="2">
    <source>
        <dbReference type="Proteomes" id="UP000237846"/>
    </source>
</evidence>
<dbReference type="OrthoDB" id="4739604at2"/>
<dbReference type="Pfam" id="PF01263">
    <property type="entry name" value="Aldose_epim"/>
    <property type="match status" value="1"/>
</dbReference>
<dbReference type="SUPFAM" id="SSF74650">
    <property type="entry name" value="Galactose mutarotase-like"/>
    <property type="match status" value="1"/>
</dbReference>
<dbReference type="InterPro" id="IPR008183">
    <property type="entry name" value="Aldose_1/G6P_1-epimerase"/>
</dbReference>
<evidence type="ECO:0000313" key="1">
    <source>
        <dbReference type="EMBL" id="PRX98453.1"/>
    </source>
</evidence>
<dbReference type="AlphaFoldDB" id="A0A2T0Q3Y0"/>
<dbReference type="PANTHER" id="PTHR10091:SF0">
    <property type="entry name" value="GALACTOSE MUTAROTASE"/>
    <property type="match status" value="1"/>
</dbReference>
<dbReference type="GO" id="GO:0030246">
    <property type="term" value="F:carbohydrate binding"/>
    <property type="evidence" value="ECO:0007669"/>
    <property type="project" value="InterPro"/>
</dbReference>
<keyword evidence="2" id="KW-1185">Reference proteome</keyword>
<proteinExistence type="predicted"/>